<dbReference type="PANTHER" id="PTHR33172">
    <property type="entry name" value="OS08G0516900 PROTEIN"/>
    <property type="match status" value="1"/>
</dbReference>
<evidence type="ECO:0000256" key="1">
    <source>
        <dbReference type="ARBA" id="ARBA00004123"/>
    </source>
</evidence>
<dbReference type="FunCoup" id="A0A6I9RMH6">
    <property type="interactions" value="2"/>
</dbReference>
<keyword evidence="4" id="KW-1185">Reference proteome</keyword>
<feature type="region of interest" description="Disordered" evidence="3">
    <location>
        <begin position="172"/>
        <end position="213"/>
    </location>
</feature>
<evidence type="ECO:0000256" key="3">
    <source>
        <dbReference type="SAM" id="MobiDB-lite"/>
    </source>
</evidence>
<name>A0A6I9RMH6_ELAGV</name>
<proteinExistence type="predicted"/>
<gene>
    <name evidence="5" type="primary">LOC105050836</name>
</gene>
<evidence type="ECO:0000256" key="2">
    <source>
        <dbReference type="ARBA" id="ARBA00023242"/>
    </source>
</evidence>
<feature type="compositionally biased region" description="Low complexity" evidence="3">
    <location>
        <begin position="66"/>
        <end position="77"/>
    </location>
</feature>
<dbReference type="OrthoDB" id="696276at2759"/>
<organism evidence="4 5">
    <name type="scientific">Elaeis guineensis var. tenera</name>
    <name type="common">Oil palm</name>
    <dbReference type="NCBI Taxonomy" id="51953"/>
    <lineage>
        <taxon>Eukaryota</taxon>
        <taxon>Viridiplantae</taxon>
        <taxon>Streptophyta</taxon>
        <taxon>Embryophyta</taxon>
        <taxon>Tracheophyta</taxon>
        <taxon>Spermatophyta</taxon>
        <taxon>Magnoliopsida</taxon>
        <taxon>Liliopsida</taxon>
        <taxon>Arecaceae</taxon>
        <taxon>Arecoideae</taxon>
        <taxon>Cocoseae</taxon>
        <taxon>Elaeidinae</taxon>
        <taxon>Elaeis</taxon>
    </lineage>
</organism>
<comment type="subcellular location">
    <subcellularLocation>
        <location evidence="1">Nucleus</location>
    </subcellularLocation>
</comment>
<dbReference type="InterPro" id="IPR051992">
    <property type="entry name" value="OxStress_Response_Reg"/>
</dbReference>
<dbReference type="InParanoid" id="A0A6I9RMH6"/>
<protein>
    <submittedName>
        <fullName evidence="5">Uncharacterized protein LOC105050836</fullName>
    </submittedName>
</protein>
<accession>A0A6I9RMH6</accession>
<dbReference type="GO" id="GO:0006950">
    <property type="term" value="P:response to stress"/>
    <property type="evidence" value="ECO:0007669"/>
    <property type="project" value="UniProtKB-ARBA"/>
</dbReference>
<evidence type="ECO:0000313" key="5">
    <source>
        <dbReference type="RefSeq" id="XP_010929318.1"/>
    </source>
</evidence>
<dbReference type="RefSeq" id="XP_010929318.1">
    <property type="nucleotide sequence ID" value="XM_010931016.3"/>
</dbReference>
<dbReference type="KEGG" id="egu:105050836"/>
<feature type="compositionally biased region" description="Acidic residues" evidence="3">
    <location>
        <begin position="180"/>
        <end position="190"/>
    </location>
</feature>
<reference evidence="5" key="1">
    <citation type="submission" date="2025-08" db="UniProtKB">
        <authorList>
            <consortium name="RefSeq"/>
        </authorList>
    </citation>
    <scope>IDENTIFICATION</scope>
</reference>
<dbReference type="Proteomes" id="UP000504607">
    <property type="component" value="Chromosome 8"/>
</dbReference>
<sequence>MSLVFAGVEVVGGPTVGLKDHVTIPVYLQQHGDNNNDHKGEEEKGKRKERNGFFIEEKVVEEESSETSSIGVQSSDSSSEKEEEDEVQSKAKNGAFGSLVSLEESLPIKRGLSNFFSGKSKSFASLADVATSTARDLVKPENPFNKRRRLLMASRTRRASYASFMTCLPPLSSDHIAEEIEKEEEEDEDERNSGDSSTLAPLPPHVSRERKIKKAFRSPRSFSLSDLQNV</sequence>
<feature type="region of interest" description="Disordered" evidence="3">
    <location>
        <begin position="28"/>
        <end position="94"/>
    </location>
</feature>
<dbReference type="PANTHER" id="PTHR33172:SF91">
    <property type="entry name" value="PROTEIN OXIDATIVE STRESS 3 LIKE 5"/>
    <property type="match status" value="1"/>
</dbReference>
<keyword evidence="2" id="KW-0539">Nucleus</keyword>
<dbReference type="AlphaFoldDB" id="A0A6I9RMH6"/>
<dbReference type="GeneID" id="105050836"/>
<feature type="compositionally biased region" description="Basic and acidic residues" evidence="3">
    <location>
        <begin position="34"/>
        <end position="46"/>
    </location>
</feature>
<evidence type="ECO:0000313" key="4">
    <source>
        <dbReference type="Proteomes" id="UP000504607"/>
    </source>
</evidence>
<dbReference type="GO" id="GO:0005634">
    <property type="term" value="C:nucleus"/>
    <property type="evidence" value="ECO:0007669"/>
    <property type="project" value="UniProtKB-SubCell"/>
</dbReference>